<keyword evidence="5" id="KW-1185">Reference proteome</keyword>
<feature type="compositionally biased region" description="Basic and acidic residues" evidence="1">
    <location>
        <begin position="891"/>
        <end position="908"/>
    </location>
</feature>
<dbReference type="InterPro" id="IPR010768">
    <property type="entry name" value="GATase1-like"/>
</dbReference>
<feature type="domain" description="VWFA" evidence="3">
    <location>
        <begin position="409"/>
        <end position="580"/>
    </location>
</feature>
<keyword evidence="2" id="KW-0812">Transmembrane</keyword>
<feature type="transmembrane region" description="Helical" evidence="2">
    <location>
        <begin position="6"/>
        <end position="26"/>
    </location>
</feature>
<evidence type="ECO:0000313" key="5">
    <source>
        <dbReference type="Proteomes" id="UP000190080"/>
    </source>
</evidence>
<name>A0A1V4ITC9_9CLOT</name>
<dbReference type="PANTHER" id="PTHR37947:SF2">
    <property type="entry name" value="VON WILLEBRAND FACTOR TYPE A"/>
    <property type="match status" value="1"/>
</dbReference>
<sequence>MRINFTAPYFLMLIPVFIAIVVYIARSLNRFSKNKKRIIIALRCFVIIFLVMSLCGTTFYWRMNSVTTIFLIDASDSTAKYRESMEKFINSAVKLKKNKDNVGVISFGQNSQVEAFINKKLKFTKIEGAINSNYTNIENAISSAAAMFPEDTNKRLVILSDGCENLGAAKKIIPSLMSQGIEFKFYKIDKQREVYDAEVDNLKVPENLTLGQEFDIEVTVNSSIAQNAKLILYSGRQKSSEQAVRLQNGVNKFIFKDKAKSGGLKFYRVVLKPERDSQALNDEASAFTQIKAKPQILLIEGKKREADELARMLKASSAKYKLVNAAGAPSTVQEMTNYKTIITCNVAVDDLSKGFMNSIESYVKDFGGGFIATGGDNSFALGGYKGTSLEKLLPVYMDMKGKKEIPKMDMVLVIDKSGSMTESEAGISKVAMAKQAAAESLKSLRAGKDELGVIAFDEGYSWVVKNKVINNVKKSINDIGTIRADGGTSILPSLSAAYNSLKHSNAKIKHVILLTDGEAENSGYDELLNKMNKNKITVSTVAVGQDADAKLLKSIASKCEGRCYITNEYTNIPRIFTKETYMAAKVYLNNRKFTPVVENSHSVLSGAAEGGLPQLLGYIGASPKETATVVLKSDRDDPILSLWQCGLGRTVAWNSDVSGKWNANYVGWDKNLRLWQNIINYTVKNYNSSSASMEVNRQGQQAKISFTDKKNGSSVATKAAIIDPSGKSRSIKLYETSPGKYSAAIKLSKTGVYMINGRQTKNGRVISSVNTGYALQYSPEYKMGQNGSKFIKLVRASNGKIIKHPKQVFTNDIIRKSGEVDLSQKLLALAILIFMLDVAVRRLNINIDKFRQKMKSLSPIKRPLKQTIASISISTASDLAGVTSDRKVDTYDSIDRVKPEKVKGRNDGENSYQENQAKSSNMLDTSELLKNIKKK</sequence>
<dbReference type="OrthoDB" id="9781333at2"/>
<evidence type="ECO:0000256" key="1">
    <source>
        <dbReference type="SAM" id="MobiDB-lite"/>
    </source>
</evidence>
<dbReference type="Pfam" id="PF00092">
    <property type="entry name" value="VWA"/>
    <property type="match status" value="1"/>
</dbReference>
<dbReference type="RefSeq" id="WP_079422846.1">
    <property type="nucleotide sequence ID" value="NZ_MZGV01000011.1"/>
</dbReference>
<dbReference type="EMBL" id="MZGV01000011">
    <property type="protein sequence ID" value="OPJ63070.1"/>
    <property type="molecule type" value="Genomic_DNA"/>
</dbReference>
<proteinExistence type="predicted"/>
<dbReference type="InterPro" id="IPR002035">
    <property type="entry name" value="VWF_A"/>
</dbReference>
<dbReference type="Pfam" id="PF13519">
    <property type="entry name" value="VWA_2"/>
    <property type="match status" value="1"/>
</dbReference>
<feature type="transmembrane region" description="Helical" evidence="2">
    <location>
        <begin position="38"/>
        <end position="61"/>
    </location>
</feature>
<keyword evidence="2" id="KW-1133">Transmembrane helix</keyword>
<accession>A0A1V4ITC9</accession>
<dbReference type="Proteomes" id="UP000190080">
    <property type="component" value="Unassembled WGS sequence"/>
</dbReference>
<gene>
    <name evidence="4" type="ORF">CLORY_14360</name>
</gene>
<dbReference type="InterPro" id="IPR029062">
    <property type="entry name" value="Class_I_gatase-like"/>
</dbReference>
<dbReference type="AlphaFoldDB" id="A0A1V4ITC9"/>
<dbReference type="SMART" id="SM00327">
    <property type="entry name" value="VWA"/>
    <property type="match status" value="2"/>
</dbReference>
<comment type="caution">
    <text evidence="4">The sequence shown here is derived from an EMBL/GenBank/DDBJ whole genome shotgun (WGS) entry which is preliminary data.</text>
</comment>
<dbReference type="STRING" id="1450648.CLORY_14360"/>
<organism evidence="4 5">
    <name type="scientific">Clostridium oryzae</name>
    <dbReference type="NCBI Taxonomy" id="1450648"/>
    <lineage>
        <taxon>Bacteria</taxon>
        <taxon>Bacillati</taxon>
        <taxon>Bacillota</taxon>
        <taxon>Clostridia</taxon>
        <taxon>Eubacteriales</taxon>
        <taxon>Clostridiaceae</taxon>
        <taxon>Clostridium</taxon>
    </lineage>
</organism>
<dbReference type="PANTHER" id="PTHR37947">
    <property type="entry name" value="BLL2462 PROTEIN"/>
    <property type="match status" value="1"/>
</dbReference>
<dbReference type="InterPro" id="IPR036465">
    <property type="entry name" value="vWFA_dom_sf"/>
</dbReference>
<dbReference type="Gene3D" id="3.40.50.410">
    <property type="entry name" value="von Willebrand factor, type A domain"/>
    <property type="match status" value="2"/>
</dbReference>
<evidence type="ECO:0000313" key="4">
    <source>
        <dbReference type="EMBL" id="OPJ63070.1"/>
    </source>
</evidence>
<keyword evidence="2" id="KW-0472">Membrane</keyword>
<dbReference type="PROSITE" id="PS50234">
    <property type="entry name" value="VWFA"/>
    <property type="match status" value="1"/>
</dbReference>
<evidence type="ECO:0000259" key="3">
    <source>
        <dbReference type="PROSITE" id="PS50234"/>
    </source>
</evidence>
<evidence type="ECO:0000256" key="2">
    <source>
        <dbReference type="SAM" id="Phobius"/>
    </source>
</evidence>
<reference evidence="4 5" key="1">
    <citation type="submission" date="2017-03" db="EMBL/GenBank/DDBJ databases">
        <title>Genome sequence of Clostridium oryzae DSM 28571.</title>
        <authorList>
            <person name="Poehlein A."/>
            <person name="Daniel R."/>
        </authorList>
    </citation>
    <scope>NUCLEOTIDE SEQUENCE [LARGE SCALE GENOMIC DNA]</scope>
    <source>
        <strain evidence="4 5">DSM 28571</strain>
    </source>
</reference>
<dbReference type="Pfam" id="PF07090">
    <property type="entry name" value="GATase1_like"/>
    <property type="match status" value="1"/>
</dbReference>
<feature type="region of interest" description="Disordered" evidence="1">
    <location>
        <begin position="891"/>
        <end position="935"/>
    </location>
</feature>
<protein>
    <submittedName>
        <fullName evidence="4">von Willebrand factor type A domain protein</fullName>
    </submittedName>
</protein>
<dbReference type="Gene3D" id="3.40.50.880">
    <property type="match status" value="1"/>
</dbReference>
<feature type="compositionally biased region" description="Polar residues" evidence="1">
    <location>
        <begin position="909"/>
        <end position="924"/>
    </location>
</feature>
<dbReference type="SUPFAM" id="SSF52317">
    <property type="entry name" value="Class I glutamine amidotransferase-like"/>
    <property type="match status" value="1"/>
</dbReference>
<dbReference type="SUPFAM" id="SSF53300">
    <property type="entry name" value="vWA-like"/>
    <property type="match status" value="2"/>
</dbReference>
<dbReference type="CDD" id="cd00198">
    <property type="entry name" value="vWFA"/>
    <property type="match status" value="2"/>
</dbReference>